<evidence type="ECO:0000313" key="10">
    <source>
        <dbReference type="Proteomes" id="UP000625711"/>
    </source>
</evidence>
<evidence type="ECO:0000256" key="5">
    <source>
        <dbReference type="ARBA" id="ARBA00023204"/>
    </source>
</evidence>
<dbReference type="InterPro" id="IPR043014">
    <property type="entry name" value="Nibrin_BRCT2_sf"/>
</dbReference>
<keyword evidence="6" id="KW-0539">Nucleus</keyword>
<dbReference type="InterPro" id="IPR036420">
    <property type="entry name" value="BRCT_dom_sf"/>
</dbReference>
<dbReference type="PROSITE" id="PS50006">
    <property type="entry name" value="FHA_DOMAIN"/>
    <property type="match status" value="1"/>
</dbReference>
<dbReference type="PANTHER" id="PTHR12162">
    <property type="entry name" value="NIBRIN-RELATED"/>
    <property type="match status" value="1"/>
</dbReference>
<dbReference type="EMBL" id="JAACXV010000004">
    <property type="protein sequence ID" value="KAF7287634.1"/>
    <property type="molecule type" value="Genomic_DNA"/>
</dbReference>
<dbReference type="InterPro" id="IPR040227">
    <property type="entry name" value="Nibrin-rel"/>
</dbReference>
<dbReference type="Pfam" id="PF00498">
    <property type="entry name" value="FHA"/>
    <property type="match status" value="1"/>
</dbReference>
<evidence type="ECO:0000256" key="4">
    <source>
        <dbReference type="ARBA" id="ARBA00022763"/>
    </source>
</evidence>
<organism evidence="9 10">
    <name type="scientific">Rhynchophorus ferrugineus</name>
    <name type="common">Red palm weevil</name>
    <name type="synonym">Curculio ferrugineus</name>
    <dbReference type="NCBI Taxonomy" id="354439"/>
    <lineage>
        <taxon>Eukaryota</taxon>
        <taxon>Metazoa</taxon>
        <taxon>Ecdysozoa</taxon>
        <taxon>Arthropoda</taxon>
        <taxon>Hexapoda</taxon>
        <taxon>Insecta</taxon>
        <taxon>Pterygota</taxon>
        <taxon>Neoptera</taxon>
        <taxon>Endopterygota</taxon>
        <taxon>Coleoptera</taxon>
        <taxon>Polyphaga</taxon>
        <taxon>Cucujiformia</taxon>
        <taxon>Curculionidae</taxon>
        <taxon>Dryophthorinae</taxon>
        <taxon>Rhynchophorus</taxon>
    </lineage>
</organism>
<evidence type="ECO:0000313" key="9">
    <source>
        <dbReference type="EMBL" id="KAF7287634.1"/>
    </source>
</evidence>
<dbReference type="AlphaFoldDB" id="A0A834IUU2"/>
<keyword evidence="4" id="KW-0227">DNA damage</keyword>
<keyword evidence="5" id="KW-0234">DNA repair</keyword>
<dbReference type="SUPFAM" id="SSF49879">
    <property type="entry name" value="SMAD/FHA domain"/>
    <property type="match status" value="1"/>
</dbReference>
<dbReference type="SMART" id="SM00240">
    <property type="entry name" value="FHA"/>
    <property type="match status" value="1"/>
</dbReference>
<evidence type="ECO:0000256" key="7">
    <source>
        <dbReference type="ARBA" id="ARBA00044757"/>
    </source>
</evidence>
<dbReference type="GO" id="GO:0003684">
    <property type="term" value="F:damaged DNA binding"/>
    <property type="evidence" value="ECO:0007669"/>
    <property type="project" value="TreeGrafter"/>
</dbReference>
<sequence>MVFILKEVNTGKELCLGFNGTYHIGRKHKDDIQIVINDKTVSKNHAVLYIQNGIATIKDLNSKRGTFLNKVKLARPTELRNGDVMVFGIQDSKFCFLDPKWETYIDINNFNTEKLKILQTLNALGVKYYEYFNADITHYTTNKVTFQCIKKKNILNCLIDRKPIVSSKFWYDTLEKSKLADEVPKLINYIPKVDKYLETQDVKNIDSNLARRFLFDDKLFIFFDVDMQDEYRQVINKCGGQIILYEKTKHFIAKLLCEKCVNYVLVKNDINIISVLEIQNLQRILKENEKTYCIVRPNDILINILKVSFDNFTNIKNLFSDSNSTYNKSIQTNEMVFGDGDNANDVEKVNYFSAYSQIQECEKKTNPASNNVCINISKSINIHPIKRNSKRLVLNPLQQVRQRNRDVIKSWRLNVININNQFTNKKENNKILCTKLRPEKHISVSIKNGNKRMMINPISATLTNKKSISDEIMKCKSSDEDIEYWKKKYKKIEITEL</sequence>
<evidence type="ECO:0000256" key="3">
    <source>
        <dbReference type="ARBA" id="ARBA00022454"/>
    </source>
</evidence>
<protein>
    <recommendedName>
        <fullName evidence="8">FHA domain-containing protein</fullName>
    </recommendedName>
</protein>
<accession>A0A834IUU2</accession>
<dbReference type="SUPFAM" id="SSF52113">
    <property type="entry name" value="BRCT domain"/>
    <property type="match status" value="1"/>
</dbReference>
<proteinExistence type="inferred from homology"/>
<comment type="subcellular location">
    <subcellularLocation>
        <location evidence="2">Chromosome</location>
    </subcellularLocation>
    <subcellularLocation>
        <location evidence="1">Nucleus</location>
    </subcellularLocation>
</comment>
<dbReference type="GO" id="GO:0030870">
    <property type="term" value="C:Mre11 complex"/>
    <property type="evidence" value="ECO:0007669"/>
    <property type="project" value="InterPro"/>
</dbReference>
<dbReference type="GO" id="GO:0000724">
    <property type="term" value="P:double-strand break repair via homologous recombination"/>
    <property type="evidence" value="ECO:0007669"/>
    <property type="project" value="TreeGrafter"/>
</dbReference>
<keyword evidence="10" id="KW-1185">Reference proteome</keyword>
<dbReference type="GO" id="GO:0007095">
    <property type="term" value="P:mitotic G2 DNA damage checkpoint signaling"/>
    <property type="evidence" value="ECO:0007669"/>
    <property type="project" value="InterPro"/>
</dbReference>
<dbReference type="CDD" id="cd00060">
    <property type="entry name" value="FHA"/>
    <property type="match status" value="1"/>
</dbReference>
<comment type="similarity">
    <text evidence="7">Belongs to the Nibrin family.</text>
</comment>
<dbReference type="OrthoDB" id="687730at2759"/>
<dbReference type="Gene3D" id="3.40.50.10190">
    <property type="entry name" value="BRCT domain"/>
    <property type="match status" value="1"/>
</dbReference>
<dbReference type="InterPro" id="IPR000253">
    <property type="entry name" value="FHA_dom"/>
</dbReference>
<dbReference type="InterPro" id="IPR008984">
    <property type="entry name" value="SMAD_FHA_dom_sf"/>
</dbReference>
<dbReference type="PANTHER" id="PTHR12162:SF0">
    <property type="entry name" value="NIBRIN"/>
    <property type="match status" value="1"/>
</dbReference>
<comment type="caution">
    <text evidence="9">The sequence shown here is derived from an EMBL/GenBank/DDBJ whole genome shotgun (WGS) entry which is preliminary data.</text>
</comment>
<name>A0A834IUU2_RHYFE</name>
<dbReference type="Proteomes" id="UP000625711">
    <property type="component" value="Unassembled WGS sequence"/>
</dbReference>
<keyword evidence="3" id="KW-0158">Chromosome</keyword>
<gene>
    <name evidence="9" type="ORF">GWI33_005984</name>
</gene>
<evidence type="ECO:0000256" key="2">
    <source>
        <dbReference type="ARBA" id="ARBA00004286"/>
    </source>
</evidence>
<evidence type="ECO:0000256" key="1">
    <source>
        <dbReference type="ARBA" id="ARBA00004123"/>
    </source>
</evidence>
<dbReference type="Gene3D" id="3.40.50.10980">
    <property type="entry name" value="Nibrin, BRCT2 domain"/>
    <property type="match status" value="1"/>
</dbReference>
<dbReference type="GO" id="GO:0005694">
    <property type="term" value="C:chromosome"/>
    <property type="evidence" value="ECO:0007669"/>
    <property type="project" value="UniProtKB-SubCell"/>
</dbReference>
<evidence type="ECO:0000256" key="6">
    <source>
        <dbReference type="ARBA" id="ARBA00023242"/>
    </source>
</evidence>
<feature type="domain" description="FHA" evidence="8">
    <location>
        <begin position="22"/>
        <end position="73"/>
    </location>
</feature>
<dbReference type="Gene3D" id="2.60.200.20">
    <property type="match status" value="1"/>
</dbReference>
<reference evidence="9" key="1">
    <citation type="submission" date="2020-08" db="EMBL/GenBank/DDBJ databases">
        <title>Genome sequencing and assembly of the red palm weevil Rhynchophorus ferrugineus.</title>
        <authorList>
            <person name="Dias G.B."/>
            <person name="Bergman C.M."/>
            <person name="Manee M."/>
        </authorList>
    </citation>
    <scope>NUCLEOTIDE SEQUENCE</scope>
    <source>
        <strain evidence="9">AA-2017</strain>
        <tissue evidence="9">Whole larva</tissue>
    </source>
</reference>
<evidence type="ECO:0000259" key="8">
    <source>
        <dbReference type="PROSITE" id="PS50006"/>
    </source>
</evidence>